<evidence type="ECO:0000313" key="2">
    <source>
        <dbReference type="Proteomes" id="UP001161247"/>
    </source>
</evidence>
<sequence>MLNVGGRLACIPCYDVARSVECVTEIWLLEECREKNQVLVKEKICFQEMPFEKISGGRNWGVSPMGE</sequence>
<gene>
    <name evidence="1" type="ORF">OLC1_LOCUS2806</name>
</gene>
<keyword evidence="2" id="KW-1185">Reference proteome</keyword>
<protein>
    <submittedName>
        <fullName evidence="1">OLC1v1025542C1</fullName>
    </submittedName>
</protein>
<dbReference type="Proteomes" id="UP001161247">
    <property type="component" value="Chromosome 1"/>
</dbReference>
<dbReference type="AlphaFoldDB" id="A0AAV1C565"/>
<dbReference type="EMBL" id="OX459118">
    <property type="protein sequence ID" value="CAI9090715.1"/>
    <property type="molecule type" value="Genomic_DNA"/>
</dbReference>
<reference evidence="1" key="1">
    <citation type="submission" date="2023-03" db="EMBL/GenBank/DDBJ databases">
        <authorList>
            <person name="Julca I."/>
        </authorList>
    </citation>
    <scope>NUCLEOTIDE SEQUENCE</scope>
</reference>
<organism evidence="1 2">
    <name type="scientific">Oldenlandia corymbosa var. corymbosa</name>
    <dbReference type="NCBI Taxonomy" id="529605"/>
    <lineage>
        <taxon>Eukaryota</taxon>
        <taxon>Viridiplantae</taxon>
        <taxon>Streptophyta</taxon>
        <taxon>Embryophyta</taxon>
        <taxon>Tracheophyta</taxon>
        <taxon>Spermatophyta</taxon>
        <taxon>Magnoliopsida</taxon>
        <taxon>eudicotyledons</taxon>
        <taxon>Gunneridae</taxon>
        <taxon>Pentapetalae</taxon>
        <taxon>asterids</taxon>
        <taxon>lamiids</taxon>
        <taxon>Gentianales</taxon>
        <taxon>Rubiaceae</taxon>
        <taxon>Rubioideae</taxon>
        <taxon>Spermacoceae</taxon>
        <taxon>Hedyotis-Oldenlandia complex</taxon>
        <taxon>Oldenlandia</taxon>
    </lineage>
</organism>
<accession>A0AAV1C565</accession>
<feature type="non-terminal residue" evidence="1">
    <location>
        <position position="67"/>
    </location>
</feature>
<evidence type="ECO:0000313" key="1">
    <source>
        <dbReference type="EMBL" id="CAI9090715.1"/>
    </source>
</evidence>
<name>A0AAV1C565_OLDCO</name>
<proteinExistence type="predicted"/>